<dbReference type="PROSITE" id="PS51450">
    <property type="entry name" value="LRR"/>
    <property type="match status" value="3"/>
</dbReference>
<dbReference type="Proteomes" id="UP001642409">
    <property type="component" value="Unassembled WGS sequence"/>
</dbReference>
<dbReference type="InterPro" id="IPR050836">
    <property type="entry name" value="SDS22/Internalin_LRR"/>
</dbReference>
<evidence type="ECO:0000313" key="3">
    <source>
        <dbReference type="EMBL" id="CAL6003862.1"/>
    </source>
</evidence>
<sequence>MWLFLDTIQVSNIVSNIVNFRNIKKLDLSFNRNIDVSPLQHLSQLQKRILKSCNLSSVRALQHIITLEYLDLSGNRHIDVSPLKYLPILSELLLNDCALSDIFPLTQNCELNELNNNNLITYSHAIPDIFAHNNDKITLDNCQQIYNDSIYSIQHNQHFNVEIPFQHLKTLSLKNNFVKTSQIKRLKNLLKLDISECELKNITDLSSFQCLKQLNISRNLGIDISSISANIQVLDIKDIKIKDISILRQLELKQLECSLNHIDATPLQYLIQLTYLGLEQCHLKSITALKTLGNLESLNISGNEIIDITPLAFCTKLKQLSLYDNYINDFAPINHIMKQMNERYQQSQKEPPKERVKLNNVMKNVDNANIQLININEKRKCVTYSLHQTTQSIKKCILQLYYEHVIFSNQIVQLFNSMNCHNFE</sequence>
<organism evidence="3 4">
    <name type="scientific">Hexamita inflata</name>
    <dbReference type="NCBI Taxonomy" id="28002"/>
    <lineage>
        <taxon>Eukaryota</taxon>
        <taxon>Metamonada</taxon>
        <taxon>Diplomonadida</taxon>
        <taxon>Hexamitidae</taxon>
        <taxon>Hexamitinae</taxon>
        <taxon>Hexamita</taxon>
    </lineage>
</organism>
<evidence type="ECO:0000256" key="2">
    <source>
        <dbReference type="ARBA" id="ARBA00022737"/>
    </source>
</evidence>
<dbReference type="InterPro" id="IPR001611">
    <property type="entry name" value="Leu-rich_rpt"/>
</dbReference>
<comment type="caution">
    <text evidence="3">The sequence shown here is derived from an EMBL/GenBank/DDBJ whole genome shotgun (WGS) entry which is preliminary data.</text>
</comment>
<name>A0ABP1I094_9EUKA</name>
<proteinExistence type="predicted"/>
<keyword evidence="4" id="KW-1185">Reference proteome</keyword>
<dbReference type="InterPro" id="IPR025875">
    <property type="entry name" value="Leu-rich_rpt_4"/>
</dbReference>
<evidence type="ECO:0000313" key="4">
    <source>
        <dbReference type="Proteomes" id="UP001642409"/>
    </source>
</evidence>
<dbReference type="PANTHER" id="PTHR46652">
    <property type="entry name" value="LEUCINE-RICH REPEAT AND IQ DOMAIN-CONTAINING PROTEIN 1-RELATED"/>
    <property type="match status" value="1"/>
</dbReference>
<evidence type="ECO:0000256" key="1">
    <source>
        <dbReference type="ARBA" id="ARBA00022614"/>
    </source>
</evidence>
<protein>
    <submittedName>
        <fullName evidence="3">Uncharacterized protein</fullName>
    </submittedName>
</protein>
<keyword evidence="2" id="KW-0677">Repeat</keyword>
<dbReference type="EMBL" id="CAXDID020000048">
    <property type="protein sequence ID" value="CAL6003862.1"/>
    <property type="molecule type" value="Genomic_DNA"/>
</dbReference>
<dbReference type="SUPFAM" id="SSF52058">
    <property type="entry name" value="L domain-like"/>
    <property type="match status" value="2"/>
</dbReference>
<dbReference type="InterPro" id="IPR032675">
    <property type="entry name" value="LRR_dom_sf"/>
</dbReference>
<dbReference type="Gene3D" id="3.80.10.10">
    <property type="entry name" value="Ribonuclease Inhibitor"/>
    <property type="match status" value="3"/>
</dbReference>
<dbReference type="Pfam" id="PF12799">
    <property type="entry name" value="LRR_4"/>
    <property type="match status" value="1"/>
</dbReference>
<accession>A0ABP1I094</accession>
<keyword evidence="1" id="KW-0433">Leucine-rich repeat</keyword>
<gene>
    <name evidence="3" type="ORF">HINF_LOCUS18604</name>
</gene>
<reference evidence="3 4" key="1">
    <citation type="submission" date="2024-07" db="EMBL/GenBank/DDBJ databases">
        <authorList>
            <person name="Akdeniz Z."/>
        </authorList>
    </citation>
    <scope>NUCLEOTIDE SEQUENCE [LARGE SCALE GENOMIC DNA]</scope>
</reference>
<dbReference type="PANTHER" id="PTHR46652:SF3">
    <property type="entry name" value="LEUCINE-RICH REPEAT-CONTAINING PROTEIN 9"/>
    <property type="match status" value="1"/>
</dbReference>